<keyword evidence="4" id="KW-0732">Signal</keyword>
<evidence type="ECO:0000256" key="8">
    <source>
        <dbReference type="PIRSR" id="PIRSR001093-1"/>
    </source>
</evidence>
<dbReference type="GO" id="GO:0016020">
    <property type="term" value="C:membrane"/>
    <property type="evidence" value="ECO:0007669"/>
    <property type="project" value="TreeGrafter"/>
</dbReference>
<evidence type="ECO:0000256" key="2">
    <source>
        <dbReference type="ARBA" id="ARBA00006285"/>
    </source>
</evidence>
<dbReference type="InterPro" id="IPR015883">
    <property type="entry name" value="Glyco_hydro_20_cat"/>
</dbReference>
<keyword evidence="5 11" id="KW-0378">Hydrolase</keyword>
<dbReference type="GO" id="GO:0005975">
    <property type="term" value="P:carbohydrate metabolic process"/>
    <property type="evidence" value="ECO:0007669"/>
    <property type="project" value="InterPro"/>
</dbReference>
<comment type="catalytic activity">
    <reaction evidence="1">
        <text>Hydrolysis of terminal non-reducing N-acetyl-D-hexosamine residues in N-acetyl-beta-D-hexosaminides.</text>
        <dbReference type="EC" id="3.2.1.52"/>
    </reaction>
</comment>
<dbReference type="InterPro" id="IPR025705">
    <property type="entry name" value="Beta_hexosaminidase_sua/sub"/>
</dbReference>
<dbReference type="GO" id="GO:0004563">
    <property type="term" value="F:beta-N-acetylhexosaminidase activity"/>
    <property type="evidence" value="ECO:0007669"/>
    <property type="project" value="UniProtKB-EC"/>
</dbReference>
<evidence type="ECO:0000256" key="7">
    <source>
        <dbReference type="ARBA" id="ARBA00023295"/>
    </source>
</evidence>
<dbReference type="EC" id="3.2.1.52" evidence="3"/>
<evidence type="ECO:0000256" key="6">
    <source>
        <dbReference type="ARBA" id="ARBA00023180"/>
    </source>
</evidence>
<dbReference type="GO" id="GO:0030203">
    <property type="term" value="P:glycosaminoglycan metabolic process"/>
    <property type="evidence" value="ECO:0007669"/>
    <property type="project" value="TreeGrafter"/>
</dbReference>
<dbReference type="FunFam" id="3.20.20.80:FF:000063">
    <property type="entry name" value="Beta-hexosaminidase"/>
    <property type="match status" value="1"/>
</dbReference>
<comment type="similarity">
    <text evidence="2">Belongs to the glycosyl hydrolase 20 family.</text>
</comment>
<accession>A0A137NUP0</accession>
<name>A0A137NUP0_CONC2</name>
<evidence type="ECO:0000313" key="12">
    <source>
        <dbReference type="Proteomes" id="UP000070444"/>
    </source>
</evidence>
<dbReference type="OMA" id="ENERCIR"/>
<protein>
    <recommendedName>
        <fullName evidence="3">beta-N-acetylhexosaminidase</fullName>
        <ecNumber evidence="3">3.2.1.52</ecNumber>
    </recommendedName>
</protein>
<dbReference type="SUPFAM" id="SSF51445">
    <property type="entry name" value="(Trans)glycosidases"/>
    <property type="match status" value="1"/>
</dbReference>
<dbReference type="InterPro" id="IPR029019">
    <property type="entry name" value="HEX_eukaryotic_N"/>
</dbReference>
<evidence type="ECO:0000313" key="11">
    <source>
        <dbReference type="EMBL" id="KXN66438.1"/>
    </source>
</evidence>
<dbReference type="PANTHER" id="PTHR22600">
    <property type="entry name" value="BETA-HEXOSAMINIDASE"/>
    <property type="match status" value="1"/>
</dbReference>
<organism evidence="11 12">
    <name type="scientific">Conidiobolus coronatus (strain ATCC 28846 / CBS 209.66 / NRRL 28638)</name>
    <name type="common">Delacroixia coronata</name>
    <dbReference type="NCBI Taxonomy" id="796925"/>
    <lineage>
        <taxon>Eukaryota</taxon>
        <taxon>Fungi</taxon>
        <taxon>Fungi incertae sedis</taxon>
        <taxon>Zoopagomycota</taxon>
        <taxon>Entomophthoromycotina</taxon>
        <taxon>Entomophthoromycetes</taxon>
        <taxon>Entomophthorales</taxon>
        <taxon>Ancylistaceae</taxon>
        <taxon>Conidiobolus</taxon>
    </lineage>
</organism>
<dbReference type="Proteomes" id="UP000070444">
    <property type="component" value="Unassembled WGS sequence"/>
</dbReference>
<dbReference type="PANTHER" id="PTHR22600:SF26">
    <property type="entry name" value="BETA-N-ACETYLHEXOSAMINIDASE"/>
    <property type="match status" value="1"/>
</dbReference>
<dbReference type="OrthoDB" id="428480at2759"/>
<evidence type="ECO:0000259" key="10">
    <source>
        <dbReference type="Pfam" id="PF14845"/>
    </source>
</evidence>
<dbReference type="Gene3D" id="3.30.379.10">
    <property type="entry name" value="Chitobiase/beta-hexosaminidase domain 2-like"/>
    <property type="match status" value="1"/>
</dbReference>
<keyword evidence="12" id="KW-1185">Reference proteome</keyword>
<dbReference type="Pfam" id="PF14845">
    <property type="entry name" value="Glycohydro_20b2"/>
    <property type="match status" value="1"/>
</dbReference>
<evidence type="ECO:0000259" key="9">
    <source>
        <dbReference type="Pfam" id="PF00728"/>
    </source>
</evidence>
<evidence type="ECO:0000256" key="4">
    <source>
        <dbReference type="ARBA" id="ARBA00022729"/>
    </source>
</evidence>
<dbReference type="SUPFAM" id="SSF55545">
    <property type="entry name" value="beta-N-acetylhexosaminidase-like domain"/>
    <property type="match status" value="1"/>
</dbReference>
<evidence type="ECO:0000256" key="3">
    <source>
        <dbReference type="ARBA" id="ARBA00012663"/>
    </source>
</evidence>
<feature type="domain" description="Beta-hexosaminidase eukaryotic type N-terminal" evidence="10">
    <location>
        <begin position="11"/>
        <end position="69"/>
    </location>
</feature>
<dbReference type="InterPro" id="IPR029018">
    <property type="entry name" value="Hex-like_dom2"/>
</dbReference>
<keyword evidence="7" id="KW-0326">Glycosidase</keyword>
<feature type="active site" description="Proton donor" evidence="8">
    <location>
        <position position="253"/>
    </location>
</feature>
<proteinExistence type="inferred from homology"/>
<dbReference type="EMBL" id="KQ964725">
    <property type="protein sequence ID" value="KXN66438.1"/>
    <property type="molecule type" value="Genomic_DNA"/>
</dbReference>
<sequence length="479" mass="54655">MVPYNWTTTSAEAKHRIKGLKISVKDLKADLDVETDESYSLSVQPNSNVELNSTTVWGALRGLETLTQLVKYSPIHKKLVIPHAPYLIKDSPSFKHRGVLLDTSRHYYTVEDIYKLLDGLSYNKFNVFHWHMIDSTSFPYRSKKYPQLADFGSYGPEFEYDAKTIKKIVQYARERGIRVIPELEAPGHATAWGLGMPEIVSCLDTQPFFGLTVQPPAGQLNPANPKTIEVVKDIIAEWSELFPDHYFHASGDEIVMKCWTEDPQVKGLMEKTNQTSYQVFDKFTQEMHKEVRKHGKAVMVWQEMLLEYNATLPKDTIVQPWFGPKAIKEIVSKGYRTVVSTSEYWYLDIGFGRPRSNPYPDVAGAGFNHWNRVYSYDITEGLTAEESKLVLGGEVTLWGELMDSNNFETLLWPRGAAAGERLWSGYKDTKGQNITSADAILRLLPWRESMIHRGIRATPLNQGYCTRNPLKCFQPPKTN</sequence>
<dbReference type="STRING" id="796925.A0A137NUP0"/>
<dbReference type="Gene3D" id="3.20.20.80">
    <property type="entry name" value="Glycosidases"/>
    <property type="match status" value="1"/>
</dbReference>
<evidence type="ECO:0000256" key="5">
    <source>
        <dbReference type="ARBA" id="ARBA00022801"/>
    </source>
</evidence>
<dbReference type="PRINTS" id="PR00738">
    <property type="entry name" value="GLHYDRLASE20"/>
</dbReference>
<dbReference type="Pfam" id="PF00728">
    <property type="entry name" value="Glyco_hydro_20"/>
    <property type="match status" value="1"/>
</dbReference>
<keyword evidence="6" id="KW-0325">Glycoprotein</keyword>
<dbReference type="AlphaFoldDB" id="A0A137NUP0"/>
<evidence type="ECO:0000256" key="1">
    <source>
        <dbReference type="ARBA" id="ARBA00001231"/>
    </source>
</evidence>
<feature type="domain" description="Glycoside hydrolase family 20 catalytic" evidence="9">
    <location>
        <begin position="94"/>
        <end position="425"/>
    </location>
</feature>
<dbReference type="InterPro" id="IPR017853">
    <property type="entry name" value="GH"/>
</dbReference>
<gene>
    <name evidence="11" type="ORF">CONCODRAFT_43756</name>
</gene>
<reference evidence="11 12" key="1">
    <citation type="journal article" date="2015" name="Genome Biol. Evol.">
        <title>Phylogenomic analyses indicate that early fungi evolved digesting cell walls of algal ancestors of land plants.</title>
        <authorList>
            <person name="Chang Y."/>
            <person name="Wang S."/>
            <person name="Sekimoto S."/>
            <person name="Aerts A.L."/>
            <person name="Choi C."/>
            <person name="Clum A."/>
            <person name="LaButti K.M."/>
            <person name="Lindquist E.A."/>
            <person name="Yee Ngan C."/>
            <person name="Ohm R.A."/>
            <person name="Salamov A.A."/>
            <person name="Grigoriev I.V."/>
            <person name="Spatafora J.W."/>
            <person name="Berbee M.L."/>
        </authorList>
    </citation>
    <scope>NUCLEOTIDE SEQUENCE [LARGE SCALE GENOMIC DNA]</scope>
    <source>
        <strain evidence="11 12">NRRL 28638</strain>
    </source>
</reference>
<dbReference type="PIRSF" id="PIRSF001093">
    <property type="entry name" value="B-hxosamndse_ab_euk"/>
    <property type="match status" value="1"/>
</dbReference>